<proteinExistence type="predicted"/>
<feature type="compositionally biased region" description="Polar residues" evidence="1">
    <location>
        <begin position="126"/>
        <end position="148"/>
    </location>
</feature>
<feature type="region of interest" description="Disordered" evidence="1">
    <location>
        <begin position="272"/>
        <end position="339"/>
    </location>
</feature>
<evidence type="ECO:0000313" key="2">
    <source>
        <dbReference type="EMBL" id="KAK7079540.1"/>
    </source>
</evidence>
<feature type="compositionally biased region" description="Basic and acidic residues" evidence="1">
    <location>
        <begin position="153"/>
        <end position="164"/>
    </location>
</feature>
<feature type="region of interest" description="Disordered" evidence="1">
    <location>
        <begin position="433"/>
        <end position="456"/>
    </location>
</feature>
<feature type="compositionally biased region" description="Basic and acidic residues" evidence="1">
    <location>
        <begin position="1"/>
        <end position="11"/>
    </location>
</feature>
<organism evidence="2 3">
    <name type="scientific">Halocaridina rubra</name>
    <name type="common">Hawaiian red shrimp</name>
    <dbReference type="NCBI Taxonomy" id="373956"/>
    <lineage>
        <taxon>Eukaryota</taxon>
        <taxon>Metazoa</taxon>
        <taxon>Ecdysozoa</taxon>
        <taxon>Arthropoda</taxon>
        <taxon>Crustacea</taxon>
        <taxon>Multicrustacea</taxon>
        <taxon>Malacostraca</taxon>
        <taxon>Eumalacostraca</taxon>
        <taxon>Eucarida</taxon>
        <taxon>Decapoda</taxon>
        <taxon>Pleocyemata</taxon>
        <taxon>Caridea</taxon>
        <taxon>Atyoidea</taxon>
        <taxon>Atyidae</taxon>
        <taxon>Halocaridina</taxon>
    </lineage>
</organism>
<gene>
    <name evidence="2" type="ORF">SK128_017854</name>
</gene>
<feature type="compositionally biased region" description="Polar residues" evidence="1">
    <location>
        <begin position="434"/>
        <end position="456"/>
    </location>
</feature>
<feature type="compositionally biased region" description="Low complexity" evidence="1">
    <location>
        <begin position="320"/>
        <end position="337"/>
    </location>
</feature>
<accession>A0AAN9ABP1</accession>
<name>A0AAN9ABP1_HALRR</name>
<dbReference type="EMBL" id="JAXCGZ010006780">
    <property type="protein sequence ID" value="KAK7079540.1"/>
    <property type="molecule type" value="Genomic_DNA"/>
</dbReference>
<feature type="region of interest" description="Disordered" evidence="1">
    <location>
        <begin position="1"/>
        <end position="35"/>
    </location>
</feature>
<reference evidence="2 3" key="1">
    <citation type="submission" date="2023-11" db="EMBL/GenBank/DDBJ databases">
        <title>Halocaridina rubra genome assembly.</title>
        <authorList>
            <person name="Smith C."/>
        </authorList>
    </citation>
    <scope>NUCLEOTIDE SEQUENCE [LARGE SCALE GENOMIC DNA]</scope>
    <source>
        <strain evidence="2">EP-1</strain>
        <tissue evidence="2">Whole</tissue>
    </source>
</reference>
<sequence length="456" mass="50864">MYQTRKTDAKKSVSHAQGQKTVRTKGARDDRGKNKAFSNLKVPFLNHPIHGSSLRREKTFDELPAKSPPHMAALRREKTTLEKPNLGGSAMMYPTPIRFAMMDKNNKSNNSKIVGYSGSKNIVSSNVTNSSGESRSKSDVSSNITGSSIGKHKTNEVVLRHPSRDCTPIGRASSLRRETCARNTENGLIRTASKRNSDSLRRSAQQTIKRNSLTEVSPRNKRNSDPLALGNAFNVANFMAIFGIGRNHHHQILETSQQEDDKQFKRQRSFFRTPKKIANTHANESAKGAIVDSRMRSNRSSSRDKETILPTPFREANTRSASNTPSRSPSKSPSISSEKTVLNTTFYTDETKSSLAKRVNHSNTVSNAGKLNQAATKIMTPFEYQAKLNISFSTPNSPATNKADTFNEYVNISHYDSVQKIAVKNQTRRRFFKSTKSSAPPRTNDTRNITLSLEQR</sequence>
<dbReference type="AlphaFoldDB" id="A0AAN9ABP1"/>
<protein>
    <submittedName>
        <fullName evidence="2">Uncharacterized protein</fullName>
    </submittedName>
</protein>
<comment type="caution">
    <text evidence="2">The sequence shown here is derived from an EMBL/GenBank/DDBJ whole genome shotgun (WGS) entry which is preliminary data.</text>
</comment>
<feature type="region of interest" description="Disordered" evidence="1">
    <location>
        <begin position="126"/>
        <end position="206"/>
    </location>
</feature>
<evidence type="ECO:0000256" key="1">
    <source>
        <dbReference type="SAM" id="MobiDB-lite"/>
    </source>
</evidence>
<dbReference type="Proteomes" id="UP001381693">
    <property type="component" value="Unassembled WGS sequence"/>
</dbReference>
<evidence type="ECO:0000313" key="3">
    <source>
        <dbReference type="Proteomes" id="UP001381693"/>
    </source>
</evidence>
<keyword evidence="3" id="KW-1185">Reference proteome</keyword>